<evidence type="ECO:0000256" key="1">
    <source>
        <dbReference type="SAM" id="MobiDB-lite"/>
    </source>
</evidence>
<gene>
    <name evidence="2" type="ORF">EDD18DRAFT_1358536</name>
</gene>
<evidence type="ECO:0000313" key="3">
    <source>
        <dbReference type="Proteomes" id="UP001175228"/>
    </source>
</evidence>
<name>A0AA39PXW1_9AGAR</name>
<proteinExistence type="predicted"/>
<sequence length="315" mass="35359">MQPVLQESQLVPLYEKMPSIGEFRAIISLGQDPNMFEHPTCVTYDEIVLFFSRNALWSFISYMQFTRHGPYCNLTTLPPTAFVSDGRKALYASRTAVAMTVGMAMACHLYQPAWEGGYEIQDPSGISDTYIKGGTVYHSITVMPFRQLWHRKSTMLSSIFKLLYMQCSSMTSNGPEFTTCSNITREDGPANKNKLPSPAQRKDPASANHSPNKLSSAGKDYWHCLGFEDDIPIFDSHASKKHHFLFRPGDFDKLSSLPQYTPSRNLDYFTLVAVGYMPAVWSVKKHPHLNMNVQFVIVLGQAPNTAELANAGYMG</sequence>
<comment type="caution">
    <text evidence="2">The sequence shown here is derived from an EMBL/GenBank/DDBJ whole genome shotgun (WGS) entry which is preliminary data.</text>
</comment>
<evidence type="ECO:0000313" key="2">
    <source>
        <dbReference type="EMBL" id="KAK0491751.1"/>
    </source>
</evidence>
<keyword evidence="3" id="KW-1185">Reference proteome</keyword>
<accession>A0AA39PXW1</accession>
<protein>
    <submittedName>
        <fullName evidence="2">Uncharacterized protein</fullName>
    </submittedName>
</protein>
<organism evidence="2 3">
    <name type="scientific">Armillaria luteobubalina</name>
    <dbReference type="NCBI Taxonomy" id="153913"/>
    <lineage>
        <taxon>Eukaryota</taxon>
        <taxon>Fungi</taxon>
        <taxon>Dikarya</taxon>
        <taxon>Basidiomycota</taxon>
        <taxon>Agaricomycotina</taxon>
        <taxon>Agaricomycetes</taxon>
        <taxon>Agaricomycetidae</taxon>
        <taxon>Agaricales</taxon>
        <taxon>Marasmiineae</taxon>
        <taxon>Physalacriaceae</taxon>
        <taxon>Armillaria</taxon>
    </lineage>
</organism>
<dbReference type="AlphaFoldDB" id="A0AA39PXW1"/>
<dbReference type="EMBL" id="JAUEPU010000033">
    <property type="protein sequence ID" value="KAK0491751.1"/>
    <property type="molecule type" value="Genomic_DNA"/>
</dbReference>
<dbReference type="Proteomes" id="UP001175228">
    <property type="component" value="Unassembled WGS sequence"/>
</dbReference>
<feature type="region of interest" description="Disordered" evidence="1">
    <location>
        <begin position="178"/>
        <end position="213"/>
    </location>
</feature>
<reference evidence="2" key="1">
    <citation type="submission" date="2023-06" db="EMBL/GenBank/DDBJ databases">
        <authorList>
            <consortium name="Lawrence Berkeley National Laboratory"/>
            <person name="Ahrendt S."/>
            <person name="Sahu N."/>
            <person name="Indic B."/>
            <person name="Wong-Bajracharya J."/>
            <person name="Merenyi Z."/>
            <person name="Ke H.-M."/>
            <person name="Monk M."/>
            <person name="Kocsube S."/>
            <person name="Drula E."/>
            <person name="Lipzen A."/>
            <person name="Balint B."/>
            <person name="Henrissat B."/>
            <person name="Andreopoulos B."/>
            <person name="Martin F.M."/>
            <person name="Harder C.B."/>
            <person name="Rigling D."/>
            <person name="Ford K.L."/>
            <person name="Foster G.D."/>
            <person name="Pangilinan J."/>
            <person name="Papanicolaou A."/>
            <person name="Barry K."/>
            <person name="LaButti K."/>
            <person name="Viragh M."/>
            <person name="Koriabine M."/>
            <person name="Yan M."/>
            <person name="Riley R."/>
            <person name="Champramary S."/>
            <person name="Plett K.L."/>
            <person name="Tsai I.J."/>
            <person name="Slot J."/>
            <person name="Sipos G."/>
            <person name="Plett J."/>
            <person name="Nagy L.G."/>
            <person name="Grigoriev I.V."/>
        </authorList>
    </citation>
    <scope>NUCLEOTIDE SEQUENCE</scope>
    <source>
        <strain evidence="2">HWK02</strain>
    </source>
</reference>